<proteinExistence type="predicted"/>
<comment type="caution">
    <text evidence="1">The sequence shown here is derived from an EMBL/GenBank/DDBJ whole genome shotgun (WGS) entry which is preliminary data.</text>
</comment>
<reference evidence="1 2" key="2">
    <citation type="journal article" date="2022" name="Mol. Ecol. Resour.">
        <title>The genomes of chicory, endive, great burdock and yacon provide insights into Asteraceae paleo-polyploidization history and plant inulin production.</title>
        <authorList>
            <person name="Fan W."/>
            <person name="Wang S."/>
            <person name="Wang H."/>
            <person name="Wang A."/>
            <person name="Jiang F."/>
            <person name="Liu H."/>
            <person name="Zhao H."/>
            <person name="Xu D."/>
            <person name="Zhang Y."/>
        </authorList>
    </citation>
    <scope>NUCLEOTIDE SEQUENCE [LARGE SCALE GENOMIC DNA]</scope>
    <source>
        <strain evidence="2">cv. Punajuju</strain>
        <tissue evidence="1">Leaves</tissue>
    </source>
</reference>
<organism evidence="1 2">
    <name type="scientific">Cichorium intybus</name>
    <name type="common">Chicory</name>
    <dbReference type="NCBI Taxonomy" id="13427"/>
    <lineage>
        <taxon>Eukaryota</taxon>
        <taxon>Viridiplantae</taxon>
        <taxon>Streptophyta</taxon>
        <taxon>Embryophyta</taxon>
        <taxon>Tracheophyta</taxon>
        <taxon>Spermatophyta</taxon>
        <taxon>Magnoliopsida</taxon>
        <taxon>eudicotyledons</taxon>
        <taxon>Gunneridae</taxon>
        <taxon>Pentapetalae</taxon>
        <taxon>asterids</taxon>
        <taxon>campanulids</taxon>
        <taxon>Asterales</taxon>
        <taxon>Asteraceae</taxon>
        <taxon>Cichorioideae</taxon>
        <taxon>Cichorieae</taxon>
        <taxon>Cichoriinae</taxon>
        <taxon>Cichorium</taxon>
    </lineage>
</organism>
<gene>
    <name evidence="1" type="ORF">L2E82_17287</name>
</gene>
<dbReference type="EMBL" id="CM042011">
    <property type="protein sequence ID" value="KAI3767199.1"/>
    <property type="molecule type" value="Genomic_DNA"/>
</dbReference>
<sequence length="241" mass="27193">MVTLSLAELPGNTTHFILATGGLDNKIHLHCDDSSGKEPIACINIVVIKWFSLGSLARPVLPQFEFEDWFGILTKGTKPRTLLLTRWTDHDSSSRQLSLPLNLFFLLFIFFAARELLVSLHSFGVTDLQGSWCSFKAAVGWETRRAMASALNVIPTYHSFADYALLSKAVESGQESLSPFMVEMAKIQKLCHLSTSEAVEFLERFLAMNPDTRYEILIENLMEPVHVPYAHYGIMRMPQPR</sequence>
<keyword evidence="2" id="KW-1185">Reference proteome</keyword>
<evidence type="ECO:0000313" key="2">
    <source>
        <dbReference type="Proteomes" id="UP001055811"/>
    </source>
</evidence>
<reference evidence="2" key="1">
    <citation type="journal article" date="2022" name="Mol. Ecol. Resour.">
        <title>The genomes of chicory, endive, great burdock and yacon provide insights into Asteraceae palaeo-polyploidization history and plant inulin production.</title>
        <authorList>
            <person name="Fan W."/>
            <person name="Wang S."/>
            <person name="Wang H."/>
            <person name="Wang A."/>
            <person name="Jiang F."/>
            <person name="Liu H."/>
            <person name="Zhao H."/>
            <person name="Xu D."/>
            <person name="Zhang Y."/>
        </authorList>
    </citation>
    <scope>NUCLEOTIDE SEQUENCE [LARGE SCALE GENOMIC DNA]</scope>
    <source>
        <strain evidence="2">cv. Punajuju</strain>
    </source>
</reference>
<dbReference type="Proteomes" id="UP001055811">
    <property type="component" value="Linkage Group LG03"/>
</dbReference>
<name>A0ACB9F7B8_CICIN</name>
<protein>
    <submittedName>
        <fullName evidence="1">Uncharacterized protein</fullName>
    </submittedName>
</protein>
<evidence type="ECO:0000313" key="1">
    <source>
        <dbReference type="EMBL" id="KAI3767199.1"/>
    </source>
</evidence>
<accession>A0ACB9F7B8</accession>